<dbReference type="PANTHER" id="PTHR44366">
    <property type="entry name" value="UDP-N-ACETYLGLUCOSAMINE--PEPTIDE N-ACETYLGLUCOSAMINYLTRANSFERASE 110 KDA SUBUNIT"/>
    <property type="match status" value="1"/>
</dbReference>
<dbReference type="SMART" id="SM00028">
    <property type="entry name" value="TPR"/>
    <property type="match status" value="7"/>
</dbReference>
<evidence type="ECO:0000256" key="4">
    <source>
        <dbReference type="ARBA" id="ARBA00022676"/>
    </source>
</evidence>
<dbReference type="EMBL" id="QKZK01000014">
    <property type="protein sequence ID" value="PZX16161.1"/>
    <property type="molecule type" value="Genomic_DNA"/>
</dbReference>
<keyword evidence="5 10" id="KW-0808">Transferase</keyword>
<dbReference type="Gene3D" id="3.40.50.2000">
    <property type="entry name" value="Glycogen Phosphorylase B"/>
    <property type="match status" value="1"/>
</dbReference>
<keyword evidence="7 8" id="KW-0802">TPR repeat</keyword>
<sequence>MRSIDLSAHECYRQGDYARAWELCSQVLKSTPGDVPAMALMGMLCHKAGRYAKAEQYLRDCLPLHPHPHMVMAELADVLMAQQRYSEADELLCRAASLNARFEKLWLRKAKLLKLQGDISGAEMALRQLIQLDPRSAAAFNNLGNILVDDDRWAEAMLMYQKAVALNPQLGAAHKSIGLIELQSGNQRQAMEALVAAHRLMPADVSVLRGLGRLFEGRHLWDKANEVYAQIQTLEPDNHELLMLQGINHVRMGNVEQAAACFDTVWMRHPLYAEAFFRLARCKAELADWSYWDDTRSQLITLLERSLHTDGPFACAPIDLHYYHVPDELQYRVMHRLASQHVFRNRVAFDFSGRRHSRIRLGYLSPDFRAHALGMSVYKMFGCHDRSRFEVYLFSQHIPDENDPFHREMKQSADHFVDLRGMDAMASARIIHGHEIDILIDFGGYSMHAKPAILALKPAPVQVMMFGQPDTTAIPQVDYFVADDNLIDTDNRKYYSEKIIYLPHGFICSPIEPASTGLTRRQLGIPDDAFVFCSFCSPYKYEPTMFTLWMRLLTQVPGSVLWLMSNGNARYEQNIVAEAARHGVEAARILFAQPLPIHLHLERMRMADLFLDTRCYSSCSSGSHALMAGVPLVTLRGQSHASRQGATVCRAAGLHDTICYSIGQYYQKALELATHPQKLADLKARLDRRRHPIAHFDVPLNVRAIEQAWLTIWERHVAGNETADVVVEGGV</sequence>
<dbReference type="Pfam" id="PF13844">
    <property type="entry name" value="Glyco_transf_41"/>
    <property type="match status" value="2"/>
</dbReference>
<evidence type="ECO:0000256" key="5">
    <source>
        <dbReference type="ARBA" id="ARBA00022679"/>
    </source>
</evidence>
<evidence type="ECO:0000256" key="7">
    <source>
        <dbReference type="ARBA" id="ARBA00022803"/>
    </source>
</evidence>
<comment type="similarity">
    <text evidence="2">Belongs to the glycosyltransferase 41 family. O-GlcNAc transferase subfamily.</text>
</comment>
<feature type="repeat" description="TPR" evidence="8">
    <location>
        <begin position="137"/>
        <end position="170"/>
    </location>
</feature>
<evidence type="ECO:0000256" key="8">
    <source>
        <dbReference type="PROSITE-ProRule" id="PRU00339"/>
    </source>
</evidence>
<accession>A0A2W7N7P7</accession>
<evidence type="ECO:0000256" key="1">
    <source>
        <dbReference type="ARBA" id="ARBA00004922"/>
    </source>
</evidence>
<organism evidence="10 11">
    <name type="scientific">Breznakibacter xylanolyticus</name>
    <dbReference type="NCBI Taxonomy" id="990"/>
    <lineage>
        <taxon>Bacteria</taxon>
        <taxon>Pseudomonadati</taxon>
        <taxon>Bacteroidota</taxon>
        <taxon>Bacteroidia</taxon>
        <taxon>Marinilabiliales</taxon>
        <taxon>Marinilabiliaceae</taxon>
        <taxon>Breznakibacter</taxon>
    </lineage>
</organism>
<evidence type="ECO:0000313" key="10">
    <source>
        <dbReference type="EMBL" id="PZX16161.1"/>
    </source>
</evidence>
<dbReference type="InterPro" id="IPR029489">
    <property type="entry name" value="OGT/SEC/SPY_C"/>
</dbReference>
<dbReference type="Gene3D" id="1.25.40.10">
    <property type="entry name" value="Tetratricopeptide repeat domain"/>
    <property type="match status" value="1"/>
</dbReference>
<dbReference type="PANTHER" id="PTHR44366:SF1">
    <property type="entry name" value="UDP-N-ACETYLGLUCOSAMINE--PEPTIDE N-ACETYLGLUCOSAMINYLTRANSFERASE 110 KDA SUBUNIT"/>
    <property type="match status" value="1"/>
</dbReference>
<evidence type="ECO:0000259" key="9">
    <source>
        <dbReference type="Pfam" id="PF13844"/>
    </source>
</evidence>
<evidence type="ECO:0000256" key="3">
    <source>
        <dbReference type="ARBA" id="ARBA00011970"/>
    </source>
</evidence>
<dbReference type="InterPro" id="IPR037919">
    <property type="entry name" value="OGT"/>
</dbReference>
<dbReference type="Gene3D" id="3.40.50.11380">
    <property type="match status" value="1"/>
</dbReference>
<comment type="pathway">
    <text evidence="1">Protein modification; protein glycosylation.</text>
</comment>
<comment type="caution">
    <text evidence="10">The sequence shown here is derived from an EMBL/GenBank/DDBJ whole genome shotgun (WGS) entry which is preliminary data.</text>
</comment>
<dbReference type="Pfam" id="PF13432">
    <property type="entry name" value="TPR_16"/>
    <property type="match status" value="2"/>
</dbReference>
<feature type="domain" description="O-GlcNAc transferase C-terminal" evidence="9">
    <location>
        <begin position="288"/>
        <end position="507"/>
    </location>
</feature>
<evidence type="ECO:0000313" key="11">
    <source>
        <dbReference type="Proteomes" id="UP000249239"/>
    </source>
</evidence>
<keyword evidence="6" id="KW-0677">Repeat</keyword>
<dbReference type="SUPFAM" id="SSF48452">
    <property type="entry name" value="TPR-like"/>
    <property type="match status" value="2"/>
</dbReference>
<name>A0A2W7N7P7_9BACT</name>
<evidence type="ECO:0000256" key="2">
    <source>
        <dbReference type="ARBA" id="ARBA00005386"/>
    </source>
</evidence>
<feature type="domain" description="O-GlcNAc transferase C-terminal" evidence="9">
    <location>
        <begin position="519"/>
        <end position="698"/>
    </location>
</feature>
<dbReference type="EC" id="2.4.1.255" evidence="3"/>
<gene>
    <name evidence="10" type="ORF">LX69_02036</name>
</gene>
<dbReference type="OrthoDB" id="174931at2"/>
<dbReference type="RefSeq" id="WP_111445890.1">
    <property type="nucleotide sequence ID" value="NZ_QKZK01000014.1"/>
</dbReference>
<dbReference type="AlphaFoldDB" id="A0A2W7N7P7"/>
<dbReference type="InterPro" id="IPR019734">
    <property type="entry name" value="TPR_rpt"/>
</dbReference>
<dbReference type="SUPFAM" id="SSF53756">
    <property type="entry name" value="UDP-Glycosyltransferase/glycogen phosphorylase"/>
    <property type="match status" value="1"/>
</dbReference>
<dbReference type="InterPro" id="IPR011990">
    <property type="entry name" value="TPR-like_helical_dom_sf"/>
</dbReference>
<dbReference type="Proteomes" id="UP000249239">
    <property type="component" value="Unassembled WGS sequence"/>
</dbReference>
<dbReference type="PROSITE" id="PS50005">
    <property type="entry name" value="TPR"/>
    <property type="match status" value="1"/>
</dbReference>
<proteinExistence type="inferred from homology"/>
<dbReference type="GO" id="GO:0097363">
    <property type="term" value="F:protein O-acetylglucosaminyltransferase activity"/>
    <property type="evidence" value="ECO:0007669"/>
    <property type="project" value="UniProtKB-EC"/>
</dbReference>
<protein>
    <recommendedName>
        <fullName evidence="3">protein O-GlcNAc transferase</fullName>
        <ecNumber evidence="3">2.4.1.255</ecNumber>
    </recommendedName>
</protein>
<reference evidence="10 11" key="1">
    <citation type="submission" date="2018-06" db="EMBL/GenBank/DDBJ databases">
        <title>Genomic Encyclopedia of Archaeal and Bacterial Type Strains, Phase II (KMG-II): from individual species to whole genera.</title>
        <authorList>
            <person name="Goeker M."/>
        </authorList>
    </citation>
    <scope>NUCLEOTIDE SEQUENCE [LARGE SCALE GENOMIC DNA]</scope>
    <source>
        <strain evidence="10 11">DSM 6779</strain>
    </source>
</reference>
<evidence type="ECO:0000256" key="6">
    <source>
        <dbReference type="ARBA" id="ARBA00022737"/>
    </source>
</evidence>
<dbReference type="Pfam" id="PF14559">
    <property type="entry name" value="TPR_19"/>
    <property type="match status" value="1"/>
</dbReference>
<keyword evidence="11" id="KW-1185">Reference proteome</keyword>
<keyword evidence="4" id="KW-0328">Glycosyltransferase</keyword>
<dbReference type="GO" id="GO:0006493">
    <property type="term" value="P:protein O-linked glycosylation"/>
    <property type="evidence" value="ECO:0007669"/>
    <property type="project" value="InterPro"/>
</dbReference>